<evidence type="ECO:0000313" key="2">
    <source>
        <dbReference type="EMBL" id="EPS98431.1"/>
    </source>
</evidence>
<dbReference type="EMBL" id="KE504165">
    <property type="protein sequence ID" value="EPS98431.1"/>
    <property type="molecule type" value="Genomic_DNA"/>
</dbReference>
<dbReference type="Proteomes" id="UP000015241">
    <property type="component" value="Unassembled WGS sequence"/>
</dbReference>
<evidence type="ECO:0000313" key="3">
    <source>
        <dbReference type="Proteomes" id="UP000015241"/>
    </source>
</evidence>
<feature type="region of interest" description="Disordered" evidence="1">
    <location>
        <begin position="115"/>
        <end position="143"/>
    </location>
</feature>
<evidence type="ECO:0000256" key="1">
    <source>
        <dbReference type="SAM" id="MobiDB-lite"/>
    </source>
</evidence>
<organism evidence="2 3">
    <name type="scientific">Fomitopsis schrenkii</name>
    <name type="common">Brown rot fungus</name>
    <dbReference type="NCBI Taxonomy" id="2126942"/>
    <lineage>
        <taxon>Eukaryota</taxon>
        <taxon>Fungi</taxon>
        <taxon>Dikarya</taxon>
        <taxon>Basidiomycota</taxon>
        <taxon>Agaricomycotina</taxon>
        <taxon>Agaricomycetes</taxon>
        <taxon>Polyporales</taxon>
        <taxon>Fomitopsis</taxon>
    </lineage>
</organism>
<name>S8DZM1_FOMSC</name>
<accession>S8DZM1</accession>
<dbReference type="OrthoDB" id="2755942at2759"/>
<gene>
    <name evidence="2" type="ORF">FOMPIDRAFT_58886</name>
</gene>
<dbReference type="HOGENOM" id="CLU_093362_1_0_1"/>
<sequence>MIATAKKYGIQLEALRIGKALKKRLPAWYHLGAINKTKNLNNKKTSECMRNNHGVRVVADLVTLTTRDHNTTDWSNASEKTECTCEGCRNDERKGCKNPVRCCEAAKEILDQLPPKWHPDREPQEDGLTLTTKRHGKNREAKENGSAILFNPTVTERGGLTENFRIFTKG</sequence>
<dbReference type="AlphaFoldDB" id="S8DZM1"/>
<protein>
    <submittedName>
        <fullName evidence="2">Uncharacterized protein</fullName>
    </submittedName>
</protein>
<keyword evidence="3" id="KW-1185">Reference proteome</keyword>
<feature type="non-terminal residue" evidence="2">
    <location>
        <position position="170"/>
    </location>
</feature>
<reference evidence="2 3" key="1">
    <citation type="journal article" date="2012" name="Science">
        <title>The Paleozoic origin of enzymatic lignin decomposition reconstructed from 31 fungal genomes.</title>
        <authorList>
            <person name="Floudas D."/>
            <person name="Binder M."/>
            <person name="Riley R."/>
            <person name="Barry K."/>
            <person name="Blanchette R.A."/>
            <person name="Henrissat B."/>
            <person name="Martinez A.T."/>
            <person name="Otillar R."/>
            <person name="Spatafora J.W."/>
            <person name="Yadav J.S."/>
            <person name="Aerts A."/>
            <person name="Benoit I."/>
            <person name="Boyd A."/>
            <person name="Carlson A."/>
            <person name="Copeland A."/>
            <person name="Coutinho P.M."/>
            <person name="de Vries R.P."/>
            <person name="Ferreira P."/>
            <person name="Findley K."/>
            <person name="Foster B."/>
            <person name="Gaskell J."/>
            <person name="Glotzer D."/>
            <person name="Gorecki P."/>
            <person name="Heitman J."/>
            <person name="Hesse C."/>
            <person name="Hori C."/>
            <person name="Igarashi K."/>
            <person name="Jurgens J.A."/>
            <person name="Kallen N."/>
            <person name="Kersten P."/>
            <person name="Kohler A."/>
            <person name="Kuees U."/>
            <person name="Kumar T.K.A."/>
            <person name="Kuo A."/>
            <person name="LaButti K."/>
            <person name="Larrondo L.F."/>
            <person name="Lindquist E."/>
            <person name="Ling A."/>
            <person name="Lombard V."/>
            <person name="Lucas S."/>
            <person name="Lundell T."/>
            <person name="Martin R."/>
            <person name="McLaughlin D.J."/>
            <person name="Morgenstern I."/>
            <person name="Morin E."/>
            <person name="Murat C."/>
            <person name="Nagy L.G."/>
            <person name="Nolan M."/>
            <person name="Ohm R.A."/>
            <person name="Patyshakuliyeva A."/>
            <person name="Rokas A."/>
            <person name="Ruiz-Duenas F.J."/>
            <person name="Sabat G."/>
            <person name="Salamov A."/>
            <person name="Samejima M."/>
            <person name="Schmutz J."/>
            <person name="Slot J.C."/>
            <person name="St John F."/>
            <person name="Stenlid J."/>
            <person name="Sun H."/>
            <person name="Sun S."/>
            <person name="Syed K."/>
            <person name="Tsang A."/>
            <person name="Wiebenga A."/>
            <person name="Young D."/>
            <person name="Pisabarro A."/>
            <person name="Eastwood D.C."/>
            <person name="Martin F."/>
            <person name="Cullen D."/>
            <person name="Grigoriev I.V."/>
            <person name="Hibbett D.S."/>
        </authorList>
    </citation>
    <scope>NUCLEOTIDE SEQUENCE</scope>
    <source>
        <strain evidence="3">FP-58527</strain>
    </source>
</reference>
<dbReference type="InParanoid" id="S8DZM1"/>
<proteinExistence type="predicted"/>